<feature type="transmembrane region" description="Helical" evidence="1">
    <location>
        <begin position="43"/>
        <end position="68"/>
    </location>
</feature>
<sequence>MEHLIGILVGIGLSAASGMRVFVPLLGLSLAGHYRLVPLGEEFLWLASWQAMLVFGVASLVEVGAYLIPWLDHLLDIALGPAAAIAGTLLTASTLGDTSPLMQWSLALIAGGGTASAVHMGTAAVRATVSLPTAGLANPLVSIGEGFAAVLMTVLSVFLPILAFLLVLMLGALLAAVWVLRARRRKDASA</sequence>
<keyword evidence="1" id="KW-1133">Transmembrane helix</keyword>
<organism evidence="3 4">
    <name type="scientific">Arenimonas maotaiensis</name>
    <dbReference type="NCBI Taxonomy" id="1446479"/>
    <lineage>
        <taxon>Bacteria</taxon>
        <taxon>Pseudomonadati</taxon>
        <taxon>Pseudomonadota</taxon>
        <taxon>Gammaproteobacteria</taxon>
        <taxon>Lysobacterales</taxon>
        <taxon>Lysobacteraceae</taxon>
        <taxon>Arenimonas</taxon>
    </lineage>
</organism>
<accession>A0A917CSU0</accession>
<dbReference type="Pfam" id="PF13548">
    <property type="entry name" value="DUF4126"/>
    <property type="match status" value="1"/>
</dbReference>
<feature type="transmembrane region" description="Helical" evidence="1">
    <location>
        <begin position="6"/>
        <end position="31"/>
    </location>
</feature>
<reference evidence="3" key="1">
    <citation type="journal article" date="2014" name="Int. J. Syst. Evol. Microbiol.">
        <title>Complete genome sequence of Corynebacterium casei LMG S-19264T (=DSM 44701T), isolated from a smear-ripened cheese.</title>
        <authorList>
            <consortium name="US DOE Joint Genome Institute (JGI-PGF)"/>
            <person name="Walter F."/>
            <person name="Albersmeier A."/>
            <person name="Kalinowski J."/>
            <person name="Ruckert C."/>
        </authorList>
    </citation>
    <scope>NUCLEOTIDE SEQUENCE</scope>
    <source>
        <strain evidence="3">CGMCC 1.12726</strain>
    </source>
</reference>
<name>A0A917CSU0_9GAMM</name>
<protein>
    <recommendedName>
        <fullName evidence="2">DUF4126 domain-containing protein</fullName>
    </recommendedName>
</protein>
<feature type="transmembrane region" description="Helical" evidence="1">
    <location>
        <begin position="74"/>
        <end position="92"/>
    </location>
</feature>
<dbReference type="EMBL" id="BMFO01000003">
    <property type="protein sequence ID" value="GGF95770.1"/>
    <property type="molecule type" value="Genomic_DNA"/>
</dbReference>
<dbReference type="RefSeq" id="WP_188449897.1">
    <property type="nucleotide sequence ID" value="NZ_BMFO01000003.1"/>
</dbReference>
<evidence type="ECO:0000313" key="3">
    <source>
        <dbReference type="EMBL" id="GGF95770.1"/>
    </source>
</evidence>
<feature type="domain" description="DUF4126" evidence="2">
    <location>
        <begin position="7"/>
        <end position="179"/>
    </location>
</feature>
<keyword evidence="1" id="KW-0812">Transmembrane</keyword>
<dbReference type="AlphaFoldDB" id="A0A917CSU0"/>
<dbReference type="InterPro" id="IPR025196">
    <property type="entry name" value="DUF4126"/>
</dbReference>
<reference evidence="3" key="2">
    <citation type="submission" date="2020-09" db="EMBL/GenBank/DDBJ databases">
        <authorList>
            <person name="Sun Q."/>
            <person name="Zhou Y."/>
        </authorList>
    </citation>
    <scope>NUCLEOTIDE SEQUENCE</scope>
    <source>
        <strain evidence="3">CGMCC 1.12726</strain>
    </source>
</reference>
<evidence type="ECO:0000313" key="4">
    <source>
        <dbReference type="Proteomes" id="UP000632858"/>
    </source>
</evidence>
<feature type="transmembrane region" description="Helical" evidence="1">
    <location>
        <begin position="147"/>
        <end position="180"/>
    </location>
</feature>
<comment type="caution">
    <text evidence="3">The sequence shown here is derived from an EMBL/GenBank/DDBJ whole genome shotgun (WGS) entry which is preliminary data.</text>
</comment>
<dbReference type="Proteomes" id="UP000632858">
    <property type="component" value="Unassembled WGS sequence"/>
</dbReference>
<keyword evidence="1" id="KW-0472">Membrane</keyword>
<gene>
    <name evidence="3" type="ORF">GCM10010960_16800</name>
</gene>
<evidence type="ECO:0000256" key="1">
    <source>
        <dbReference type="SAM" id="Phobius"/>
    </source>
</evidence>
<evidence type="ECO:0000259" key="2">
    <source>
        <dbReference type="Pfam" id="PF13548"/>
    </source>
</evidence>
<keyword evidence="4" id="KW-1185">Reference proteome</keyword>
<proteinExistence type="predicted"/>